<protein>
    <submittedName>
        <fullName evidence="2">Uncharacterized protein</fullName>
    </submittedName>
</protein>
<proteinExistence type="predicted"/>
<evidence type="ECO:0000313" key="3">
    <source>
        <dbReference type="Proteomes" id="UP000051952"/>
    </source>
</evidence>
<name>A0A0S4JKQ7_BODSA</name>
<dbReference type="Proteomes" id="UP000051952">
    <property type="component" value="Unassembled WGS sequence"/>
</dbReference>
<keyword evidence="3" id="KW-1185">Reference proteome</keyword>
<sequence length="440" mass="49322">MVSHDQHDNISPVWGCEGDEAEGVEKGSFSVCSSDRPPSSDAAPPYCSHVEDFIITSDDPLDGTLIDITKSLMVTLQCTNWDVEWDDVYNEFRQLQPHHGCSTSNESDWSRPGTPPPPHSRGNSPLSSLSQPATPPPPPVQPTPIACKAPLPLIASFVPATMEHVYEERMKKYSVMTAKFLATLEKSELLRRSPVPDTDAFDVAGETVRRNTPYHSDVIPLSLVERDRVTVISYRTCFEPRTLYRPSPREHPQIKLGGVWMELGDQMIVALVERMTSRTVRHADMFRNNQGRCSLFLRNDEDTNVVISTLHRRVWLGPPGAVFAHSETAAERLQEYVNQLRQKSCNENHHWPRHLVTAEQWFTKSEYRKMPVQRSAPSLISERRLRFPKSPKATSKEAAAPKATASEAAAAAPSTKRTKLAIITDKRASPSSSPTLRKKK</sequence>
<reference evidence="3" key="1">
    <citation type="submission" date="2015-09" db="EMBL/GenBank/DDBJ databases">
        <authorList>
            <consortium name="Pathogen Informatics"/>
        </authorList>
    </citation>
    <scope>NUCLEOTIDE SEQUENCE [LARGE SCALE GENOMIC DNA]</scope>
    <source>
        <strain evidence="3">Lake Konstanz</strain>
    </source>
</reference>
<evidence type="ECO:0000256" key="1">
    <source>
        <dbReference type="SAM" id="MobiDB-lite"/>
    </source>
</evidence>
<feature type="region of interest" description="Disordered" evidence="1">
    <location>
        <begin position="99"/>
        <end position="144"/>
    </location>
</feature>
<feature type="compositionally biased region" description="Pro residues" evidence="1">
    <location>
        <begin position="133"/>
        <end position="142"/>
    </location>
</feature>
<feature type="region of interest" description="Disordered" evidence="1">
    <location>
        <begin position="372"/>
        <end position="440"/>
    </location>
</feature>
<organism evidence="2 3">
    <name type="scientific">Bodo saltans</name>
    <name type="common">Flagellated protozoan</name>
    <dbReference type="NCBI Taxonomy" id="75058"/>
    <lineage>
        <taxon>Eukaryota</taxon>
        <taxon>Discoba</taxon>
        <taxon>Euglenozoa</taxon>
        <taxon>Kinetoplastea</taxon>
        <taxon>Metakinetoplastina</taxon>
        <taxon>Eubodonida</taxon>
        <taxon>Bodonidae</taxon>
        <taxon>Bodo</taxon>
    </lineage>
</organism>
<accession>A0A0S4JKQ7</accession>
<dbReference type="VEuPathDB" id="TriTrypDB:BSAL_35665"/>
<dbReference type="EMBL" id="CYKH01002009">
    <property type="protein sequence ID" value="CUG92129.1"/>
    <property type="molecule type" value="Genomic_DNA"/>
</dbReference>
<dbReference type="AlphaFoldDB" id="A0A0S4JKQ7"/>
<feature type="compositionally biased region" description="Low complexity" evidence="1">
    <location>
        <begin position="388"/>
        <end position="415"/>
    </location>
</feature>
<evidence type="ECO:0000313" key="2">
    <source>
        <dbReference type="EMBL" id="CUG92129.1"/>
    </source>
</evidence>
<feature type="compositionally biased region" description="Polar residues" evidence="1">
    <location>
        <begin position="429"/>
        <end position="440"/>
    </location>
</feature>
<gene>
    <name evidence="2" type="ORF">BSAL_35665</name>
</gene>